<evidence type="ECO:0000313" key="4">
    <source>
        <dbReference type="Proteomes" id="UP001201262"/>
    </source>
</evidence>
<dbReference type="PANTHER" id="PTHR19321">
    <property type="entry name" value="PROTEIN REGULATOR OF CYTOKINESIS 1 PRC1-RELATED"/>
    <property type="match status" value="1"/>
</dbReference>
<dbReference type="InterPro" id="IPR007145">
    <property type="entry name" value="MAP65_Ase1_PRC1"/>
</dbReference>
<sequence length="770" mass="86904">MSIDTSDLTTQVNKIISQLHGIFDDIGIPNHAREARETELFAALSVTLNNHLRIISNEKNAMVEEAEHLIKTIKQMEASLDDEKTNGQYDLDHGDLRITFPLNRCIVLLKEKYSAISKLHRERFEQVKKLVEALESYSSHLEPSFVKIALPPTSPGASIPPSFDLSPSYVTALDNEFTRVYEEYNRRVHLVTVTSEEIIKLWAELGTPQAQTDSTIVKFYRDSPEQLGLHDTDLGNLKGRRDKLLDEKRNREKKLKDLKTAVEGLWERLGVDERDQKAFLAANRGCGLRTINEFEEEFARLNELKRQNLHLFVEDSRCRLQELWDSLYYSEEEMLDFTPAFSDVYSDALLEAHEAEIARLEAIREQRAPALELIGKHKSLIHERDSLVASSQDASRLMARGNKGEKRDPGKLLREEKMRKRISKELPKVEIELRKMLEKWEDEYGRPFLVHGERYLDELTPTASKMPPRSKTPSGPPASAVKPRQAPAANSGTVRGAPPRSATKTPTGTMRRNPPAAASVSASAQQKSPSKIPARVPLGNMPHGNNSPERRQPQNSYSSNTIRGKMPPRAPPPKMRDLFAEPNEDVPTASYTVEPSRCESVFSSRSVRPIGLEDVYDDRQQRQHLNNSIISRSRTDTSSHGSSQSLYSTASREMAYPSDSSYLQRQPPPPPALRHASNSTIQTTSGSENWETFDDASEPEVDASDVYYAKLRSAQGKRIAPDDQQHVIQMGKKMKGIRSVGSDERIIEHNGQFVRIEGSDGGWTDDMDTY</sequence>
<feature type="compositionally biased region" description="Basic and acidic residues" evidence="2">
    <location>
        <begin position="402"/>
        <end position="416"/>
    </location>
</feature>
<evidence type="ECO:0000256" key="1">
    <source>
        <dbReference type="SAM" id="Coils"/>
    </source>
</evidence>
<name>A0AAD4KPX3_9EURO</name>
<dbReference type="GO" id="GO:0051256">
    <property type="term" value="P:mitotic spindle midzone assembly"/>
    <property type="evidence" value="ECO:0007669"/>
    <property type="project" value="TreeGrafter"/>
</dbReference>
<dbReference type="Proteomes" id="UP001201262">
    <property type="component" value="Unassembled WGS sequence"/>
</dbReference>
<keyword evidence="1" id="KW-0175">Coiled coil</keyword>
<dbReference type="Pfam" id="PF03999">
    <property type="entry name" value="MAP65_ASE1"/>
    <property type="match status" value="1"/>
</dbReference>
<dbReference type="PANTHER" id="PTHR19321:SF41">
    <property type="entry name" value="FASCETTO-RELATED"/>
    <property type="match status" value="1"/>
</dbReference>
<dbReference type="Gene3D" id="1.20.58.1520">
    <property type="match status" value="1"/>
</dbReference>
<organism evidence="3 4">
    <name type="scientific">Talaromyces proteolyticus</name>
    <dbReference type="NCBI Taxonomy" id="1131652"/>
    <lineage>
        <taxon>Eukaryota</taxon>
        <taxon>Fungi</taxon>
        <taxon>Dikarya</taxon>
        <taxon>Ascomycota</taxon>
        <taxon>Pezizomycotina</taxon>
        <taxon>Eurotiomycetes</taxon>
        <taxon>Eurotiomycetidae</taxon>
        <taxon>Eurotiales</taxon>
        <taxon>Trichocomaceae</taxon>
        <taxon>Talaromyces</taxon>
        <taxon>Talaromyces sect. Bacilispori</taxon>
    </lineage>
</organism>
<feature type="compositionally biased region" description="Polar residues" evidence="2">
    <location>
        <begin position="543"/>
        <end position="562"/>
    </location>
</feature>
<reference evidence="3" key="1">
    <citation type="submission" date="2021-12" db="EMBL/GenBank/DDBJ databases">
        <title>Convergent genome expansion in fungi linked to evolution of root-endophyte symbiosis.</title>
        <authorList>
            <consortium name="DOE Joint Genome Institute"/>
            <person name="Ke Y.-H."/>
            <person name="Bonito G."/>
            <person name="Liao H.-L."/>
            <person name="Looney B."/>
            <person name="Rojas-Flechas A."/>
            <person name="Nash J."/>
            <person name="Hameed K."/>
            <person name="Schadt C."/>
            <person name="Martin F."/>
            <person name="Crous P.W."/>
            <person name="Miettinen O."/>
            <person name="Magnuson J.K."/>
            <person name="Labbe J."/>
            <person name="Jacobson D."/>
            <person name="Doktycz M.J."/>
            <person name="Veneault-Fourrey C."/>
            <person name="Kuo A."/>
            <person name="Mondo S."/>
            <person name="Calhoun S."/>
            <person name="Riley R."/>
            <person name="Ohm R."/>
            <person name="LaButti K."/>
            <person name="Andreopoulos B."/>
            <person name="Pangilinan J."/>
            <person name="Nolan M."/>
            <person name="Tritt A."/>
            <person name="Clum A."/>
            <person name="Lipzen A."/>
            <person name="Daum C."/>
            <person name="Barry K."/>
            <person name="Grigoriev I.V."/>
            <person name="Vilgalys R."/>
        </authorList>
    </citation>
    <scope>NUCLEOTIDE SEQUENCE</scope>
    <source>
        <strain evidence="3">PMI_201</strain>
    </source>
</reference>
<gene>
    <name evidence="3" type="ORF">BGW36DRAFT_296707</name>
</gene>
<feature type="coiled-coil region" evidence="1">
    <location>
        <begin position="59"/>
        <end position="86"/>
    </location>
</feature>
<comment type="caution">
    <text evidence="3">The sequence shown here is derived from an EMBL/GenBank/DDBJ whole genome shotgun (WGS) entry which is preliminary data.</text>
</comment>
<feature type="compositionally biased region" description="Low complexity" evidence="2">
    <location>
        <begin position="514"/>
        <end position="531"/>
    </location>
</feature>
<dbReference type="GO" id="GO:1990023">
    <property type="term" value="C:mitotic spindle midzone"/>
    <property type="evidence" value="ECO:0007669"/>
    <property type="project" value="TreeGrafter"/>
</dbReference>
<dbReference type="AlphaFoldDB" id="A0AAD4KPX3"/>
<feature type="region of interest" description="Disordered" evidence="2">
    <location>
        <begin position="626"/>
        <end position="693"/>
    </location>
</feature>
<feature type="compositionally biased region" description="Polar residues" evidence="2">
    <location>
        <begin position="640"/>
        <end position="651"/>
    </location>
</feature>
<keyword evidence="4" id="KW-1185">Reference proteome</keyword>
<dbReference type="EMBL" id="JAJTJA010000007">
    <property type="protein sequence ID" value="KAH8696684.1"/>
    <property type="molecule type" value="Genomic_DNA"/>
</dbReference>
<feature type="compositionally biased region" description="Polar residues" evidence="2">
    <location>
        <begin position="676"/>
        <end position="690"/>
    </location>
</feature>
<proteinExistence type="predicted"/>
<dbReference type="GO" id="GO:0005737">
    <property type="term" value="C:cytoplasm"/>
    <property type="evidence" value="ECO:0007669"/>
    <property type="project" value="TreeGrafter"/>
</dbReference>
<evidence type="ECO:0000256" key="2">
    <source>
        <dbReference type="SAM" id="MobiDB-lite"/>
    </source>
</evidence>
<feature type="compositionally biased region" description="Low complexity" evidence="2">
    <location>
        <begin position="628"/>
        <end position="639"/>
    </location>
</feature>
<protein>
    <submittedName>
        <fullName evidence="3">Microtubule associated protein</fullName>
    </submittedName>
</protein>
<dbReference type="GO" id="GO:0008017">
    <property type="term" value="F:microtubule binding"/>
    <property type="evidence" value="ECO:0007669"/>
    <property type="project" value="InterPro"/>
</dbReference>
<dbReference type="GeneID" id="70241586"/>
<dbReference type="RefSeq" id="XP_046071620.1">
    <property type="nucleotide sequence ID" value="XM_046211299.1"/>
</dbReference>
<feature type="region of interest" description="Disordered" evidence="2">
    <location>
        <begin position="459"/>
        <end position="605"/>
    </location>
</feature>
<evidence type="ECO:0000313" key="3">
    <source>
        <dbReference type="EMBL" id="KAH8696684.1"/>
    </source>
</evidence>
<accession>A0AAD4KPX3</accession>
<feature type="region of interest" description="Disordered" evidence="2">
    <location>
        <begin position="391"/>
        <end position="416"/>
    </location>
</feature>